<accession>A0A4U0SPT4</accession>
<name>A0A4U0SPT4_9ACTN</name>
<evidence type="ECO:0000313" key="1">
    <source>
        <dbReference type="EMBL" id="TKA11962.1"/>
    </source>
</evidence>
<dbReference type="Gene3D" id="3.40.50.620">
    <property type="entry name" value="HUPs"/>
    <property type="match status" value="1"/>
</dbReference>
<dbReference type="PANTHER" id="PTHR21342">
    <property type="entry name" value="PHOSPHOPANTETHEINE ADENYLYLTRANSFERASE"/>
    <property type="match status" value="1"/>
</dbReference>
<evidence type="ECO:0008006" key="3">
    <source>
        <dbReference type="Google" id="ProtNLM"/>
    </source>
</evidence>
<dbReference type="PANTHER" id="PTHR21342:SF0">
    <property type="entry name" value="BIFUNCTIONAL NMN ADENYLYLTRANSFERASE_NUDIX HYDROLASE"/>
    <property type="match status" value="1"/>
</dbReference>
<dbReference type="EMBL" id="SUMC01000006">
    <property type="protein sequence ID" value="TKA11962.1"/>
    <property type="molecule type" value="Genomic_DNA"/>
</dbReference>
<dbReference type="RefSeq" id="WP_136722957.1">
    <property type="nucleotide sequence ID" value="NZ_SUMC01000006.1"/>
</dbReference>
<keyword evidence="2" id="KW-1185">Reference proteome</keyword>
<protein>
    <recommendedName>
        <fullName evidence="3">Cytidyltransferase-like domain-containing protein</fullName>
    </recommendedName>
</protein>
<dbReference type="Proteomes" id="UP000305778">
    <property type="component" value="Unassembled WGS sequence"/>
</dbReference>
<dbReference type="AlphaFoldDB" id="A0A4U0SPT4"/>
<dbReference type="InterPro" id="IPR014729">
    <property type="entry name" value="Rossmann-like_a/b/a_fold"/>
</dbReference>
<organism evidence="1 2">
    <name type="scientific">Actinacidiphila oryziradicis</name>
    <dbReference type="NCBI Taxonomy" id="2571141"/>
    <lineage>
        <taxon>Bacteria</taxon>
        <taxon>Bacillati</taxon>
        <taxon>Actinomycetota</taxon>
        <taxon>Actinomycetes</taxon>
        <taxon>Kitasatosporales</taxon>
        <taxon>Streptomycetaceae</taxon>
        <taxon>Actinacidiphila</taxon>
    </lineage>
</organism>
<dbReference type="SUPFAM" id="SSF52374">
    <property type="entry name" value="Nucleotidylyl transferase"/>
    <property type="match status" value="1"/>
</dbReference>
<proteinExistence type="predicted"/>
<dbReference type="OrthoDB" id="3249147at2"/>
<gene>
    <name evidence="1" type="ORF">FCI23_09120</name>
</gene>
<reference evidence="1 2" key="1">
    <citation type="submission" date="2019-04" db="EMBL/GenBank/DDBJ databases">
        <title>Streptomyces oryziradicis sp. nov., a novel actinomycete isolated from rhizosphere soil of rice (Oryza sativa L.).</title>
        <authorList>
            <person name="Li C."/>
        </authorList>
    </citation>
    <scope>NUCLEOTIDE SEQUENCE [LARGE SCALE GENOMIC DNA]</scope>
    <source>
        <strain evidence="1 2">NEAU-C40</strain>
    </source>
</reference>
<comment type="caution">
    <text evidence="1">The sequence shown here is derived from an EMBL/GenBank/DDBJ whole genome shotgun (WGS) entry which is preliminary data.</text>
</comment>
<evidence type="ECO:0000313" key="2">
    <source>
        <dbReference type="Proteomes" id="UP000305778"/>
    </source>
</evidence>
<sequence length="193" mass="22216">MEPISKDTYAVWTGRFQPPHIGHFHILRHSIERLHLPHAAMLTAHFGWQSEGEYGRHSHEAYQPHRNPFTPWERATLMRLGLAEYGLQDQVTVSVAPRHDIGWNLAADFYPPNRIICLTAKDDFERVKADLWLARGERVHIFSDLGADVLTTTEIRRRVASGEDWRNYLPPACHTYFTEIDGPLRAFRAGHSG</sequence>